<sequence>MILYRIAKVSDAKQIAQIHYSVRHKHPLGIFSQMGFSFLKQYYRVILDDPYEIIICAENDKREIVGFNSGTLDANWQMNTLRRHKLSLGLAALGSIICNPRLIKPLVQRYKSTAKKSNYQFVYKEGARGDFWAWKPGDKNSLDAVALSLKANAVFAALGVKYKYIEVDTDNKEVLAFHKAQKAEVEQTIVLPDGRERVLMKKILKK</sequence>
<dbReference type="InterPro" id="IPR016181">
    <property type="entry name" value="Acyl_CoA_acyltransferase"/>
</dbReference>
<proteinExistence type="predicted"/>
<dbReference type="RefSeq" id="WP_118402918.1">
    <property type="nucleotide sequence ID" value="NZ_JADNFX010000026.1"/>
</dbReference>
<dbReference type="AlphaFoldDB" id="A0A412IG18"/>
<evidence type="ECO:0000313" key="1">
    <source>
        <dbReference type="EMBL" id="RGS35961.1"/>
    </source>
</evidence>
<accession>A0A412IG18</accession>
<evidence type="ECO:0000313" key="2">
    <source>
        <dbReference type="Proteomes" id="UP000283341"/>
    </source>
</evidence>
<evidence type="ECO:0008006" key="3">
    <source>
        <dbReference type="Google" id="ProtNLM"/>
    </source>
</evidence>
<dbReference type="Proteomes" id="UP000283341">
    <property type="component" value="Unassembled WGS sequence"/>
</dbReference>
<name>A0A412IG18_9BACE</name>
<protein>
    <recommendedName>
        <fullName evidence="3">GNAT family N-acetyltransferase</fullName>
    </recommendedName>
</protein>
<comment type="caution">
    <text evidence="1">The sequence shown here is derived from an EMBL/GenBank/DDBJ whole genome shotgun (WGS) entry which is preliminary data.</text>
</comment>
<organism evidence="1 2">
    <name type="scientific">Bacteroides cellulosilyticus</name>
    <dbReference type="NCBI Taxonomy" id="246787"/>
    <lineage>
        <taxon>Bacteria</taxon>
        <taxon>Pseudomonadati</taxon>
        <taxon>Bacteroidota</taxon>
        <taxon>Bacteroidia</taxon>
        <taxon>Bacteroidales</taxon>
        <taxon>Bacteroidaceae</taxon>
        <taxon>Bacteroides</taxon>
    </lineage>
</organism>
<gene>
    <name evidence="1" type="ORF">DWX97_15030</name>
</gene>
<reference evidence="1 2" key="1">
    <citation type="submission" date="2018-08" db="EMBL/GenBank/DDBJ databases">
        <title>A genome reference for cultivated species of the human gut microbiota.</title>
        <authorList>
            <person name="Zou Y."/>
            <person name="Xue W."/>
            <person name="Luo G."/>
        </authorList>
    </citation>
    <scope>NUCLEOTIDE SEQUENCE [LARGE SCALE GENOMIC DNA]</scope>
    <source>
        <strain evidence="1 2">AF22-3AC</strain>
    </source>
</reference>
<dbReference type="EMBL" id="QRVJ01000012">
    <property type="protein sequence ID" value="RGS35961.1"/>
    <property type="molecule type" value="Genomic_DNA"/>
</dbReference>
<dbReference type="SUPFAM" id="SSF55729">
    <property type="entry name" value="Acyl-CoA N-acyltransferases (Nat)"/>
    <property type="match status" value="1"/>
</dbReference>